<accession>A0A9W7C7G1</accession>
<dbReference type="InterPro" id="IPR003958">
    <property type="entry name" value="CBFA_NFYB_domain"/>
</dbReference>
<dbReference type="Proteomes" id="UP001165082">
    <property type="component" value="Unassembled WGS sequence"/>
</dbReference>
<dbReference type="GO" id="GO:0006974">
    <property type="term" value="P:DNA damage response"/>
    <property type="evidence" value="ECO:0007669"/>
    <property type="project" value="TreeGrafter"/>
</dbReference>
<feature type="compositionally biased region" description="Low complexity" evidence="3">
    <location>
        <begin position="152"/>
        <end position="186"/>
    </location>
</feature>
<evidence type="ECO:0000259" key="4">
    <source>
        <dbReference type="Pfam" id="PF00808"/>
    </source>
</evidence>
<evidence type="ECO:0000256" key="1">
    <source>
        <dbReference type="ARBA" id="ARBA00004123"/>
    </source>
</evidence>
<feature type="region of interest" description="Disordered" evidence="3">
    <location>
        <begin position="1"/>
        <end position="38"/>
    </location>
</feature>
<dbReference type="GO" id="GO:0008622">
    <property type="term" value="C:epsilon DNA polymerase complex"/>
    <property type="evidence" value="ECO:0007669"/>
    <property type="project" value="TreeGrafter"/>
</dbReference>
<dbReference type="InterPro" id="IPR051377">
    <property type="entry name" value="DNA_Pol-Epsilon_Subunit"/>
</dbReference>
<dbReference type="SUPFAM" id="SSF47113">
    <property type="entry name" value="Histone-fold"/>
    <property type="match status" value="1"/>
</dbReference>
<dbReference type="PANTHER" id="PTHR46172">
    <property type="entry name" value="DNA POLYMERASE EPSILON SUBUNIT 3"/>
    <property type="match status" value="1"/>
</dbReference>
<organism evidence="5 6">
    <name type="scientific">Triparma retinervis</name>
    <dbReference type="NCBI Taxonomy" id="2557542"/>
    <lineage>
        <taxon>Eukaryota</taxon>
        <taxon>Sar</taxon>
        <taxon>Stramenopiles</taxon>
        <taxon>Ochrophyta</taxon>
        <taxon>Bolidophyceae</taxon>
        <taxon>Parmales</taxon>
        <taxon>Triparmaceae</taxon>
        <taxon>Triparma</taxon>
    </lineage>
</organism>
<dbReference type="GO" id="GO:0031507">
    <property type="term" value="P:heterochromatin formation"/>
    <property type="evidence" value="ECO:0007669"/>
    <property type="project" value="TreeGrafter"/>
</dbReference>
<evidence type="ECO:0000256" key="2">
    <source>
        <dbReference type="ARBA" id="ARBA00023242"/>
    </source>
</evidence>
<dbReference type="EMBL" id="BRXZ01000073">
    <property type="protein sequence ID" value="GMI04415.1"/>
    <property type="molecule type" value="Genomic_DNA"/>
</dbReference>
<name>A0A9W7C7G1_9STRA</name>
<evidence type="ECO:0000313" key="6">
    <source>
        <dbReference type="Proteomes" id="UP001165082"/>
    </source>
</evidence>
<dbReference type="GO" id="GO:0046982">
    <property type="term" value="F:protein heterodimerization activity"/>
    <property type="evidence" value="ECO:0007669"/>
    <property type="project" value="InterPro"/>
</dbReference>
<gene>
    <name evidence="5" type="ORF">TrRE_jg13272</name>
</gene>
<dbReference type="Gene3D" id="1.10.20.10">
    <property type="entry name" value="Histone, subunit A"/>
    <property type="match status" value="1"/>
</dbReference>
<dbReference type="InterPro" id="IPR009072">
    <property type="entry name" value="Histone-fold"/>
</dbReference>
<dbReference type="OrthoDB" id="386949at2759"/>
<dbReference type="CDD" id="cd22928">
    <property type="entry name" value="HFD_POLE3_DPB4"/>
    <property type="match status" value="1"/>
</dbReference>
<feature type="domain" description="Transcription factor CBF/NF-Y/archaeal histone" evidence="4">
    <location>
        <begin position="38"/>
        <end position="100"/>
    </location>
</feature>
<dbReference type="GO" id="GO:0031490">
    <property type="term" value="F:chromatin DNA binding"/>
    <property type="evidence" value="ECO:0007669"/>
    <property type="project" value="TreeGrafter"/>
</dbReference>
<evidence type="ECO:0000313" key="5">
    <source>
        <dbReference type="EMBL" id="GMI04415.1"/>
    </source>
</evidence>
<comment type="subcellular location">
    <subcellularLocation>
        <location evidence="1">Nucleus</location>
    </subcellularLocation>
</comment>
<dbReference type="GO" id="GO:0008623">
    <property type="term" value="C:CHRAC"/>
    <property type="evidence" value="ECO:0007669"/>
    <property type="project" value="TreeGrafter"/>
</dbReference>
<keyword evidence="2" id="KW-0539">Nucleus</keyword>
<keyword evidence="6" id="KW-1185">Reference proteome</keyword>
<protein>
    <recommendedName>
        <fullName evidence="4">Transcription factor CBF/NF-Y/archaeal histone domain-containing protein</fullName>
    </recommendedName>
</protein>
<comment type="caution">
    <text evidence="5">The sequence shown here is derived from an EMBL/GenBank/DDBJ whole genome shotgun (WGS) entry which is preliminary data.</text>
</comment>
<dbReference type="Pfam" id="PF00808">
    <property type="entry name" value="CBFD_NFYB_HMF"/>
    <property type="match status" value="1"/>
</dbReference>
<dbReference type="GO" id="GO:0006272">
    <property type="term" value="P:leading strand elongation"/>
    <property type="evidence" value="ECO:0007669"/>
    <property type="project" value="TreeGrafter"/>
</dbReference>
<sequence>MDAAPPAIAESPGSPGLNANGKRAAPSSSESAHDFEPPQTSIRKILKASLPEHATIGKEANLVFTRAAGIFVMYMTACANDLARDNGRSSIAASDILNAVKELELAEIFDGKLEEFLKEFRADEEKKKAEKTKQKAAAVAAASVTGGAVEDGGASKPAAAGVAAVEVAPHQPHTTEPTEPTAATPAVPMDTSNQAA</sequence>
<dbReference type="AlphaFoldDB" id="A0A9W7C7G1"/>
<proteinExistence type="predicted"/>
<evidence type="ECO:0000256" key="3">
    <source>
        <dbReference type="SAM" id="MobiDB-lite"/>
    </source>
</evidence>
<feature type="region of interest" description="Disordered" evidence="3">
    <location>
        <begin position="148"/>
        <end position="196"/>
    </location>
</feature>
<reference evidence="5" key="1">
    <citation type="submission" date="2022-07" db="EMBL/GenBank/DDBJ databases">
        <title>Genome analysis of Parmales, a sister group of diatoms, reveals the evolutionary specialization of diatoms from phago-mixotrophs to photoautotrophs.</title>
        <authorList>
            <person name="Ban H."/>
            <person name="Sato S."/>
            <person name="Yoshikawa S."/>
            <person name="Kazumasa Y."/>
            <person name="Nakamura Y."/>
            <person name="Ichinomiya M."/>
            <person name="Saitoh K."/>
            <person name="Sato N."/>
            <person name="Blanc-Mathieu R."/>
            <person name="Endo H."/>
            <person name="Kuwata A."/>
            <person name="Ogata H."/>
        </authorList>
    </citation>
    <scope>NUCLEOTIDE SEQUENCE</scope>
</reference>
<dbReference type="PANTHER" id="PTHR46172:SF1">
    <property type="entry name" value="DNA POLYMERASE EPSILON SUBUNIT 3"/>
    <property type="match status" value="1"/>
</dbReference>